<comment type="caution">
    <text evidence="3">The sequence shown here is derived from an EMBL/GenBank/DDBJ whole genome shotgun (WGS) entry which is preliminary data.</text>
</comment>
<proteinExistence type="predicted"/>
<keyword evidence="2" id="KW-0732">Signal</keyword>
<evidence type="ECO:0000313" key="3">
    <source>
        <dbReference type="EMBL" id="POF42355.1"/>
    </source>
</evidence>
<feature type="signal peptide" evidence="2">
    <location>
        <begin position="1"/>
        <end position="20"/>
    </location>
</feature>
<feature type="region of interest" description="Disordered" evidence="1">
    <location>
        <begin position="80"/>
        <end position="111"/>
    </location>
</feature>
<feature type="compositionally biased region" description="Basic and acidic residues" evidence="1">
    <location>
        <begin position="95"/>
        <end position="111"/>
    </location>
</feature>
<dbReference type="AlphaFoldDB" id="A0A2S3VQX5"/>
<keyword evidence="4" id="KW-1185">Reference proteome</keyword>
<evidence type="ECO:0000256" key="1">
    <source>
        <dbReference type="SAM" id="MobiDB-lite"/>
    </source>
</evidence>
<gene>
    <name evidence="3" type="ORF">B0D71_13095</name>
</gene>
<dbReference type="OrthoDB" id="8910666at2"/>
<dbReference type="RefSeq" id="WP_103395155.1">
    <property type="nucleotide sequence ID" value="NZ_MUJK01000003.1"/>
</dbReference>
<dbReference type="Pfam" id="PF09686">
    <property type="entry name" value="Plasmid_RAQPRD"/>
    <property type="match status" value="1"/>
</dbReference>
<reference evidence="4" key="1">
    <citation type="submission" date="2017-02" db="EMBL/GenBank/DDBJ databases">
        <authorList>
            <person name="Furmanczyk E.M."/>
        </authorList>
    </citation>
    <scope>NUCLEOTIDE SEQUENCE [LARGE SCALE GENOMIC DNA]</scope>
    <source>
        <strain evidence="4">AP3_22</strain>
    </source>
</reference>
<dbReference type="NCBIfam" id="TIGR01690">
    <property type="entry name" value="ICE_RAQPRD"/>
    <property type="match status" value="1"/>
</dbReference>
<accession>A0A2S3VQX5</accession>
<sequence>MISSRYPLLLACFVTLSAAAQDARERSDLGLMQRQITVIEQLADRARSSQVDVETSRYHFDYPRFVADLEHMRRGISKYLSPSRAQPTDLAELTSDYRAEAPHPSSHDEHD</sequence>
<evidence type="ECO:0008006" key="5">
    <source>
        <dbReference type="Google" id="ProtNLM"/>
    </source>
</evidence>
<name>A0A2S3VQX5_9PSED</name>
<dbReference type="InterPro" id="IPR019110">
    <property type="entry name" value="Uncharacterised_RAQPRD"/>
</dbReference>
<evidence type="ECO:0000313" key="4">
    <source>
        <dbReference type="Proteomes" id="UP000237440"/>
    </source>
</evidence>
<dbReference type="Proteomes" id="UP000237440">
    <property type="component" value="Unassembled WGS sequence"/>
</dbReference>
<dbReference type="EMBL" id="MUJK01000003">
    <property type="protein sequence ID" value="POF42355.1"/>
    <property type="molecule type" value="Genomic_DNA"/>
</dbReference>
<feature type="chain" id="PRO_5015546284" description="Conjugal transfer protein" evidence="2">
    <location>
        <begin position="21"/>
        <end position="111"/>
    </location>
</feature>
<organism evidence="3 4">
    <name type="scientific">Pseudomonas laurylsulfativorans</name>
    <dbReference type="NCBI Taxonomy" id="1943631"/>
    <lineage>
        <taxon>Bacteria</taxon>
        <taxon>Pseudomonadati</taxon>
        <taxon>Pseudomonadota</taxon>
        <taxon>Gammaproteobacteria</taxon>
        <taxon>Pseudomonadales</taxon>
        <taxon>Pseudomonadaceae</taxon>
        <taxon>Pseudomonas</taxon>
    </lineage>
</organism>
<protein>
    <recommendedName>
        <fullName evidence="5">Conjugal transfer protein</fullName>
    </recommendedName>
</protein>
<evidence type="ECO:0000256" key="2">
    <source>
        <dbReference type="SAM" id="SignalP"/>
    </source>
</evidence>